<proteinExistence type="predicted"/>
<organism evidence="2 3">
    <name type="scientific">Salinimicrobium profundisediminis</name>
    <dbReference type="NCBI Taxonomy" id="2994553"/>
    <lineage>
        <taxon>Bacteria</taxon>
        <taxon>Pseudomonadati</taxon>
        <taxon>Bacteroidota</taxon>
        <taxon>Flavobacteriia</taxon>
        <taxon>Flavobacteriales</taxon>
        <taxon>Flavobacteriaceae</taxon>
        <taxon>Salinimicrobium</taxon>
    </lineage>
</organism>
<protein>
    <submittedName>
        <fullName evidence="2">DUF4402 domain-containing protein</fullName>
    </submittedName>
</protein>
<accession>A0A9X3CV14</accession>
<name>A0A9X3CV14_9FLAO</name>
<evidence type="ECO:0000313" key="2">
    <source>
        <dbReference type="EMBL" id="MCX2837033.1"/>
    </source>
</evidence>
<gene>
    <name evidence="2" type="ORF">OQ279_02610</name>
</gene>
<dbReference type="Proteomes" id="UP001148482">
    <property type="component" value="Unassembled WGS sequence"/>
</dbReference>
<dbReference type="InterPro" id="IPR025514">
    <property type="entry name" value="DUF4402"/>
</dbReference>
<feature type="chain" id="PRO_5040987384" evidence="1">
    <location>
        <begin position="24"/>
        <end position="165"/>
    </location>
</feature>
<keyword evidence="1" id="KW-0732">Signal</keyword>
<keyword evidence="3" id="KW-1185">Reference proteome</keyword>
<evidence type="ECO:0000256" key="1">
    <source>
        <dbReference type="SAM" id="SignalP"/>
    </source>
</evidence>
<dbReference type="EMBL" id="JAPJDA010000003">
    <property type="protein sequence ID" value="MCX2837033.1"/>
    <property type="molecule type" value="Genomic_DNA"/>
</dbReference>
<dbReference type="RefSeq" id="WP_266068232.1">
    <property type="nucleotide sequence ID" value="NZ_JAPJDA010000003.1"/>
</dbReference>
<evidence type="ECO:0000313" key="3">
    <source>
        <dbReference type="Proteomes" id="UP001148482"/>
    </source>
</evidence>
<dbReference type="Pfam" id="PF14352">
    <property type="entry name" value="DUF4402"/>
    <property type="match status" value="1"/>
</dbReference>
<reference evidence="2" key="1">
    <citation type="submission" date="2022-11" db="EMBL/GenBank/DDBJ databases">
        <title>Salinimicrobium profundisediminis sp. nov., isolated from deep-sea sediment of the Mariana Trench.</title>
        <authorList>
            <person name="Fu H."/>
        </authorList>
    </citation>
    <scope>NUCLEOTIDE SEQUENCE</scope>
    <source>
        <strain evidence="2">MT39</strain>
    </source>
</reference>
<feature type="signal peptide" evidence="1">
    <location>
        <begin position="1"/>
        <end position="23"/>
    </location>
</feature>
<sequence>MKSLFSFILFSLFGALAFGQASASASFTASATIIQPIGITTTSHMNFANLDAGTGGEVILTPNSTRLTSGNVSLDSEANVSAAAFEVTGEDGFAFSLTLPEGEYVLANGTESMIIKDFTSSLAQNGNFDGGAKRITVGATLAVNPHQTPGVYNSKAPMNVTVNYN</sequence>
<comment type="caution">
    <text evidence="2">The sequence shown here is derived from an EMBL/GenBank/DDBJ whole genome shotgun (WGS) entry which is preliminary data.</text>
</comment>
<dbReference type="AlphaFoldDB" id="A0A9X3CV14"/>